<dbReference type="InterPro" id="IPR036291">
    <property type="entry name" value="NAD(P)-bd_dom_sf"/>
</dbReference>
<dbReference type="InterPro" id="IPR014027">
    <property type="entry name" value="UDP-Glc/GDP-Man_DH_C"/>
</dbReference>
<dbReference type="GO" id="GO:0000271">
    <property type="term" value="P:polysaccharide biosynthetic process"/>
    <property type="evidence" value="ECO:0007669"/>
    <property type="project" value="InterPro"/>
</dbReference>
<proteinExistence type="inferred from homology"/>
<dbReference type="EMBL" id="AQRA01000008">
    <property type="protein sequence ID" value="EZH72277.1"/>
    <property type="molecule type" value="Genomic_DNA"/>
</dbReference>
<dbReference type="PANTHER" id="PTHR43491">
    <property type="entry name" value="UDP-N-ACETYL-D-MANNOSAMINE DEHYDROGENASE"/>
    <property type="match status" value="1"/>
</dbReference>
<dbReference type="Pfam" id="PF03720">
    <property type="entry name" value="UDPG_MGDP_dh_C"/>
    <property type="match status" value="1"/>
</dbReference>
<dbReference type="InterPro" id="IPR036220">
    <property type="entry name" value="UDP-Glc/GDP-Man_DH_C_sf"/>
</dbReference>
<dbReference type="RefSeq" id="WP_034244641.1">
    <property type="nucleotide sequence ID" value="NZ_AQRA01000008.1"/>
</dbReference>
<name>A0A023BQD8_9FLAO</name>
<evidence type="ECO:0000313" key="4">
    <source>
        <dbReference type="Proteomes" id="UP000023541"/>
    </source>
</evidence>
<dbReference type="STRING" id="1317122.ATO12_22765"/>
<dbReference type="GO" id="GO:0016616">
    <property type="term" value="F:oxidoreductase activity, acting on the CH-OH group of donors, NAD or NADP as acceptor"/>
    <property type="evidence" value="ECO:0007669"/>
    <property type="project" value="InterPro"/>
</dbReference>
<dbReference type="GO" id="GO:0051287">
    <property type="term" value="F:NAD binding"/>
    <property type="evidence" value="ECO:0007669"/>
    <property type="project" value="InterPro"/>
</dbReference>
<evidence type="ECO:0000256" key="1">
    <source>
        <dbReference type="ARBA" id="ARBA00006601"/>
    </source>
</evidence>
<reference evidence="3 4" key="1">
    <citation type="submission" date="2014-04" db="EMBL/GenBank/DDBJ databases">
        <title>Aquimarina sp. 22II-S11-z7 Genome Sequencing.</title>
        <authorList>
            <person name="Lai Q."/>
        </authorList>
    </citation>
    <scope>NUCLEOTIDE SEQUENCE [LARGE SCALE GENOMIC DNA]</scope>
    <source>
        <strain evidence="3 4">22II-S11-z7</strain>
    </source>
</reference>
<keyword evidence="4" id="KW-1185">Reference proteome</keyword>
<accession>A0A023BQD8</accession>
<dbReference type="InterPro" id="IPR028359">
    <property type="entry name" value="UDP_ManNAc/GlcNAc_DH"/>
</dbReference>
<comment type="similarity">
    <text evidence="1">Belongs to the UDP-glucose/GDP-mannose dehydrogenase family.</text>
</comment>
<gene>
    <name evidence="3" type="ORF">ATO12_22765</name>
</gene>
<dbReference type="PANTHER" id="PTHR43491:SF2">
    <property type="entry name" value="UDP-N-ACETYL-D-MANNOSAMINE DEHYDROGENASE"/>
    <property type="match status" value="1"/>
</dbReference>
<dbReference type="OrthoDB" id="9803238at2"/>
<organism evidence="3 4">
    <name type="scientific">Aquimarina atlantica</name>
    <dbReference type="NCBI Taxonomy" id="1317122"/>
    <lineage>
        <taxon>Bacteria</taxon>
        <taxon>Pseudomonadati</taxon>
        <taxon>Bacteroidota</taxon>
        <taxon>Flavobacteriia</taxon>
        <taxon>Flavobacteriales</taxon>
        <taxon>Flavobacteriaceae</taxon>
        <taxon>Aquimarina</taxon>
    </lineage>
</organism>
<dbReference type="SUPFAM" id="SSF52413">
    <property type="entry name" value="UDP-glucose/GDP-mannose dehydrogenase C-terminal domain"/>
    <property type="match status" value="1"/>
</dbReference>
<dbReference type="Gene3D" id="3.40.50.720">
    <property type="entry name" value="NAD(P)-binding Rossmann-like Domain"/>
    <property type="match status" value="1"/>
</dbReference>
<dbReference type="SUPFAM" id="SSF51735">
    <property type="entry name" value="NAD(P)-binding Rossmann-fold domains"/>
    <property type="match status" value="1"/>
</dbReference>
<comment type="caution">
    <text evidence="3">The sequence shown here is derived from an EMBL/GenBank/DDBJ whole genome shotgun (WGS) entry which is preliminary data.</text>
</comment>
<dbReference type="Proteomes" id="UP000023541">
    <property type="component" value="Unassembled WGS sequence"/>
</dbReference>
<feature type="domain" description="UDP-glucose/GDP-mannose dehydrogenase C-terminal" evidence="2">
    <location>
        <begin position="41"/>
        <end position="132"/>
    </location>
</feature>
<dbReference type="InterPro" id="IPR017476">
    <property type="entry name" value="UDP-Glc/GDP-Man"/>
</dbReference>
<dbReference type="SMART" id="SM00984">
    <property type="entry name" value="UDPG_MGDP_dh_C"/>
    <property type="match status" value="1"/>
</dbReference>
<evidence type="ECO:0000259" key="2">
    <source>
        <dbReference type="SMART" id="SM00984"/>
    </source>
</evidence>
<protein>
    <recommendedName>
        <fullName evidence="2">UDP-glucose/GDP-mannose dehydrogenase C-terminal domain-containing protein</fullName>
    </recommendedName>
</protein>
<dbReference type="AlphaFoldDB" id="A0A023BQD8"/>
<sequence>MIENKLIENEIAIIGLGYVGLPLAVEFGKHNFNVIGYDINSSKENCPDIRNSKVIDVINELKEFGVEVEIYDPHADHKEVKKEYNVDLINEPKRKYDTIILTVGHDELKRLNINELSNTSVMIYDVKSFFPKELITDRL</sequence>
<dbReference type="GO" id="GO:0016628">
    <property type="term" value="F:oxidoreductase activity, acting on the CH-CH group of donors, NAD or NADP as acceptor"/>
    <property type="evidence" value="ECO:0007669"/>
    <property type="project" value="InterPro"/>
</dbReference>
<dbReference type="PIRSF" id="PIRSF000124">
    <property type="entry name" value="UDPglc_GDPman_dh"/>
    <property type="match status" value="1"/>
</dbReference>
<dbReference type="eggNOG" id="COG0677">
    <property type="taxonomic scope" value="Bacteria"/>
</dbReference>
<dbReference type="PIRSF" id="PIRSF500136">
    <property type="entry name" value="UDP_ManNAc_DH"/>
    <property type="match status" value="1"/>
</dbReference>
<evidence type="ECO:0000313" key="3">
    <source>
        <dbReference type="EMBL" id="EZH72277.1"/>
    </source>
</evidence>